<evidence type="ECO:0000313" key="1">
    <source>
        <dbReference type="EMBL" id="SUV40334.1"/>
    </source>
</evidence>
<reference evidence="1 2" key="1">
    <citation type="submission" date="2018-06" db="EMBL/GenBank/DDBJ databases">
        <authorList>
            <consortium name="Pathogen Informatics"/>
            <person name="Doyle S."/>
        </authorList>
    </citation>
    <scope>NUCLEOTIDE SEQUENCE [LARGE SCALE GENOMIC DNA]</scope>
    <source>
        <strain evidence="1 2">NCTC10926</strain>
    </source>
</reference>
<evidence type="ECO:0000313" key="2">
    <source>
        <dbReference type="Proteomes" id="UP000254620"/>
    </source>
</evidence>
<dbReference type="Proteomes" id="UP000254620">
    <property type="component" value="Unassembled WGS sequence"/>
</dbReference>
<dbReference type="EMBL" id="UFSW01000002">
    <property type="protein sequence ID" value="SUV40334.1"/>
    <property type="molecule type" value="Genomic_DNA"/>
</dbReference>
<name>A0A380Z1W3_AVIPA</name>
<accession>A0A380Z1W3</accession>
<sequence>MKNKYLVRVYGMVEITVEAESIGRREKCDLKHLDLNKLLHQITEIDEVVGLKSYDNAKANELALKLI</sequence>
<organism evidence="1 2">
    <name type="scientific">Avibacterium paragallinarum</name>
    <name type="common">Haemophilus gallinarum</name>
    <dbReference type="NCBI Taxonomy" id="728"/>
    <lineage>
        <taxon>Bacteria</taxon>
        <taxon>Pseudomonadati</taxon>
        <taxon>Pseudomonadota</taxon>
        <taxon>Gammaproteobacteria</taxon>
        <taxon>Pasteurellales</taxon>
        <taxon>Pasteurellaceae</taxon>
        <taxon>Avibacterium</taxon>
    </lineage>
</organism>
<protein>
    <submittedName>
        <fullName evidence="1">Uncharacterized protein</fullName>
    </submittedName>
</protein>
<dbReference type="AlphaFoldDB" id="A0A380Z1W3"/>
<gene>
    <name evidence="1" type="ORF">NCTC10926_02372</name>
</gene>
<proteinExistence type="predicted"/>
<dbReference type="RefSeq" id="WP_181893854.1">
    <property type="nucleotide sequence ID" value="NZ_UFSW01000002.1"/>
</dbReference>